<feature type="chain" id="PRO_5003444105" description="Interleukin-5 receptor subunit alpha" evidence="14">
    <location>
        <begin position="18"/>
        <end position="396"/>
    </location>
</feature>
<dbReference type="InterPro" id="IPR003961">
    <property type="entry name" value="FN3_dom"/>
</dbReference>
<evidence type="ECO:0000256" key="10">
    <source>
        <dbReference type="ARBA" id="ARBA00057788"/>
    </source>
</evidence>
<keyword evidence="2 13" id="KW-0812">Transmembrane</keyword>
<evidence type="ECO:0000259" key="15">
    <source>
        <dbReference type="PROSITE" id="PS50853"/>
    </source>
</evidence>
<dbReference type="Pfam" id="PF09240">
    <property type="entry name" value="IL6Ra-bind"/>
    <property type="match status" value="1"/>
</dbReference>
<dbReference type="GO" id="GO:0004896">
    <property type="term" value="F:cytokine receptor activity"/>
    <property type="evidence" value="ECO:0007669"/>
    <property type="project" value="InterPro"/>
</dbReference>
<sequence length="396" mass="45193">MLPALLILVGAWATLQADLLSDRKVLLLPPVNFTIKATGLAQVRLRWDPHPDQEQRDVDLQYHVKINAPREDEYNTRKTESKYVAPLHDGFAASVRSILWRSHSLLASSWVSAELKASPGSSGTSVINLTCTTNTVLSSHTHLRPYQVSLRCTWLVGKDAPEDTQYFLYYRFGIWTEECQEYSRDALNRNTACWFPRTFINSKGFDKLAVHVNGSSKHAAIKPFDQLFTPHAIDQVNPPMNVTVEIEETSLYIQWEKPVSAFPVHCFNYELKIYNTKNGYFQIEKLATNRFISKIDDVSTYSIQVRAVVSSSCRASGSWGEWSQPLYVGKEKKPLAEWHLIVFPATACFVLLIFSFICRVCHIWIKLFPPVPAPKSNIKDLLVVTDYEVMFKDTKR</sequence>
<dbReference type="FunFam" id="2.60.40.10:FF:000741">
    <property type="entry name" value="Interleukin 5 receptor subunit alpha"/>
    <property type="match status" value="1"/>
</dbReference>
<dbReference type="PaxDb" id="10029-XP_007608183.1"/>
<dbReference type="FunFam" id="2.60.40.10:FF:000818">
    <property type="entry name" value="Interleukin 5 receptor subunit alpha"/>
    <property type="match status" value="1"/>
</dbReference>
<evidence type="ECO:0000256" key="1">
    <source>
        <dbReference type="ARBA" id="ARBA00004479"/>
    </source>
</evidence>
<dbReference type="GO" id="GO:0009897">
    <property type="term" value="C:external side of plasma membrane"/>
    <property type="evidence" value="ECO:0007669"/>
    <property type="project" value="TreeGrafter"/>
</dbReference>
<reference evidence="17" key="1">
    <citation type="journal article" date="2011" name="Nat. Biotechnol.">
        <title>The genomic sequence of the Chinese hamster ovary (CHO)-K1 cell line.</title>
        <authorList>
            <person name="Xu X."/>
            <person name="Nagarajan H."/>
            <person name="Lewis N.E."/>
            <person name="Pan S."/>
            <person name="Cai Z."/>
            <person name="Liu X."/>
            <person name="Chen W."/>
            <person name="Xie M."/>
            <person name="Wang W."/>
            <person name="Hammond S."/>
            <person name="Andersen M.R."/>
            <person name="Neff N."/>
            <person name="Passarelli B."/>
            <person name="Koh W."/>
            <person name="Fan H.C."/>
            <person name="Wang J."/>
            <person name="Gui Y."/>
            <person name="Lee K.H."/>
            <person name="Betenbaugh M.J."/>
            <person name="Quake S.R."/>
            <person name="Famili I."/>
            <person name="Palsson B.O."/>
            <person name="Wang J."/>
        </authorList>
    </citation>
    <scope>NUCLEOTIDE SEQUENCE [LARGE SCALE GENOMIC DNA]</scope>
    <source>
        <strain evidence="17">CHO K1 cell line</strain>
    </source>
</reference>
<evidence type="ECO:0000256" key="9">
    <source>
        <dbReference type="ARBA" id="ARBA00023180"/>
    </source>
</evidence>
<dbReference type="InterPro" id="IPR003532">
    <property type="entry name" value="Short_hematopoietin_rcpt_2_CS"/>
</dbReference>
<dbReference type="InterPro" id="IPR013783">
    <property type="entry name" value="Ig-like_fold"/>
</dbReference>
<dbReference type="STRING" id="10029.G3H336"/>
<keyword evidence="6 13" id="KW-0472">Membrane</keyword>
<keyword evidence="8 16" id="KW-0675">Receptor</keyword>
<dbReference type="CDD" id="cd00063">
    <property type="entry name" value="FN3"/>
    <property type="match status" value="1"/>
</dbReference>
<evidence type="ECO:0000313" key="17">
    <source>
        <dbReference type="Proteomes" id="UP000001075"/>
    </source>
</evidence>
<feature type="transmembrane region" description="Helical" evidence="13">
    <location>
        <begin position="338"/>
        <end position="358"/>
    </location>
</feature>
<comment type="subunit">
    <text evidence="11">Interacts with IL5. Interacts with CSF2RB. Interacts with JAK2. Interacts with SDCBP.</text>
</comment>
<evidence type="ECO:0000256" key="13">
    <source>
        <dbReference type="SAM" id="Phobius"/>
    </source>
</evidence>
<dbReference type="EMBL" id="JH000122">
    <property type="protein sequence ID" value="EGV92026.1"/>
    <property type="molecule type" value="Genomic_DNA"/>
</dbReference>
<evidence type="ECO:0000256" key="7">
    <source>
        <dbReference type="ARBA" id="ARBA00023157"/>
    </source>
</evidence>
<proteinExistence type="predicted"/>
<feature type="domain" description="Fibronectin type-III" evidence="15">
    <location>
        <begin position="238"/>
        <end position="331"/>
    </location>
</feature>
<evidence type="ECO:0000256" key="3">
    <source>
        <dbReference type="ARBA" id="ARBA00022729"/>
    </source>
</evidence>
<accession>G3H336</accession>
<dbReference type="PANTHER" id="PTHR23037:SF46">
    <property type="entry name" value="INTERLEUKIN 5 RECEPTOR SUBUNIT ALPHA"/>
    <property type="match status" value="1"/>
</dbReference>
<evidence type="ECO:0000256" key="14">
    <source>
        <dbReference type="SAM" id="SignalP"/>
    </source>
</evidence>
<dbReference type="eggNOG" id="ENOG502QZNV">
    <property type="taxonomic scope" value="Eukaryota"/>
</dbReference>
<dbReference type="PANTHER" id="PTHR23037">
    <property type="entry name" value="CYTOKINE RECEPTOR"/>
    <property type="match status" value="1"/>
</dbReference>
<organism evidence="16 17">
    <name type="scientific">Cricetulus griseus</name>
    <name type="common">Chinese hamster</name>
    <name type="synonym">Cricetulus barabensis griseus</name>
    <dbReference type="NCBI Taxonomy" id="10029"/>
    <lineage>
        <taxon>Eukaryota</taxon>
        <taxon>Metazoa</taxon>
        <taxon>Chordata</taxon>
        <taxon>Craniata</taxon>
        <taxon>Vertebrata</taxon>
        <taxon>Euteleostomi</taxon>
        <taxon>Mammalia</taxon>
        <taxon>Eutheria</taxon>
        <taxon>Euarchontoglires</taxon>
        <taxon>Glires</taxon>
        <taxon>Rodentia</taxon>
        <taxon>Myomorpha</taxon>
        <taxon>Muroidea</taxon>
        <taxon>Cricetidae</taxon>
        <taxon>Cricetinae</taxon>
        <taxon>Cricetulus</taxon>
    </lineage>
</organism>
<keyword evidence="4" id="KW-0677">Repeat</keyword>
<dbReference type="FunFam" id="2.60.40.10:FF:000755">
    <property type="entry name" value="Interleukin 5 receptor subunit alpha"/>
    <property type="match status" value="1"/>
</dbReference>
<dbReference type="AlphaFoldDB" id="G3H336"/>
<comment type="function">
    <text evidence="10">Cell surface receptor that plays an important role in the survival, differentiation, and chemotaxis of eosinophils. Acts by forming a heterodimeric receptor with CSF2RB subunit and subsequently binding to interleukin-5. In unstimulated conditions, interacts constitutively with JAK2. Heterodimeric receptor activation leads to JAK2 stimulation and subsequent activation of the JAK-STAT pathway.</text>
</comment>
<dbReference type="InterPro" id="IPR036116">
    <property type="entry name" value="FN3_sf"/>
</dbReference>
<evidence type="ECO:0000256" key="2">
    <source>
        <dbReference type="ARBA" id="ARBA00022692"/>
    </source>
</evidence>
<evidence type="ECO:0000256" key="4">
    <source>
        <dbReference type="ARBA" id="ARBA00022737"/>
    </source>
</evidence>
<evidence type="ECO:0000256" key="12">
    <source>
        <dbReference type="ARBA" id="ARBA00067677"/>
    </source>
</evidence>
<evidence type="ECO:0000256" key="11">
    <source>
        <dbReference type="ARBA" id="ARBA00061948"/>
    </source>
</evidence>
<dbReference type="Gene3D" id="2.60.40.10">
    <property type="entry name" value="Immunoglobulins"/>
    <property type="match status" value="3"/>
</dbReference>
<dbReference type="InterPro" id="IPR015321">
    <property type="entry name" value="TypeI_recpt_CBD"/>
</dbReference>
<keyword evidence="3 14" id="KW-0732">Signal</keyword>
<dbReference type="InParanoid" id="G3H336"/>
<dbReference type="PROSITE" id="PS01356">
    <property type="entry name" value="HEMATOPO_REC_S_F2"/>
    <property type="match status" value="1"/>
</dbReference>
<dbReference type="SUPFAM" id="SSF49265">
    <property type="entry name" value="Fibronectin type III"/>
    <property type="match status" value="2"/>
</dbReference>
<evidence type="ECO:0000313" key="16">
    <source>
        <dbReference type="EMBL" id="EGV92026.1"/>
    </source>
</evidence>
<dbReference type="Proteomes" id="UP000001075">
    <property type="component" value="Unassembled WGS sequence"/>
</dbReference>
<dbReference type="PROSITE" id="PS50853">
    <property type="entry name" value="FN3"/>
    <property type="match status" value="1"/>
</dbReference>
<keyword evidence="9" id="KW-0325">Glycoprotein</keyword>
<gene>
    <name evidence="16" type="ORF">I79_004644</name>
</gene>
<name>G3H336_CRIGR</name>
<evidence type="ECO:0000256" key="8">
    <source>
        <dbReference type="ARBA" id="ARBA00023170"/>
    </source>
</evidence>
<dbReference type="FunCoup" id="G3H336">
    <property type="interactions" value="290"/>
</dbReference>
<keyword evidence="5 13" id="KW-1133">Transmembrane helix</keyword>
<comment type="subcellular location">
    <subcellularLocation>
        <location evidence="1">Membrane</location>
        <topology evidence="1">Single-pass type I membrane protein</topology>
    </subcellularLocation>
</comment>
<evidence type="ECO:0000256" key="6">
    <source>
        <dbReference type="ARBA" id="ARBA00023136"/>
    </source>
</evidence>
<evidence type="ECO:0000256" key="5">
    <source>
        <dbReference type="ARBA" id="ARBA00022989"/>
    </source>
</evidence>
<protein>
    <recommendedName>
        <fullName evidence="12">Interleukin-5 receptor subunit alpha</fullName>
    </recommendedName>
</protein>
<feature type="signal peptide" evidence="14">
    <location>
        <begin position="1"/>
        <end position="17"/>
    </location>
</feature>
<keyword evidence="7" id="KW-1015">Disulfide bond</keyword>